<sequence>MSTSTVSKRHSLPGPKPLQLVDGNIPSAYPSPILPGLSTPPLSARKSFNPRRQSSISYFPSDHIPNWDIRSPTVASGSLKRSTSLGTRVNGNNAPLKGDRRSTGSLKSPSPAVDRGPLTLTEKHADLLHFIAQKESKCLELRTQLAMHEAELALLKRKWERIVSRGMDRAYSSAGSSTAPANAAVLDGIKEGVQGVGRLLGISELSSPTSSPQLHPPSTSTTRATLPPKVRADLRHAPTQSTSSVSTAGTTSTRASSSSGYDPRVRLSQSSVSSVDDVPREEDEECSSGVRSAEVELSPASALRAAKLYRRKSRDRPVPGIAVSQDSASREDEDDTVTYRNTRPRAEVDESRSAKRASLQGSLPPGSSWMGSVGSSVGRKLEQLQKGDTFTKSQKRASLLLSDVSQSFFAALASPTPTIISPSAVSVSSNPFAASLSPLSSSPSSLSPAAPPSLLEDDGGGAALGSVLVPSRVPAATTQPTQVSMSISGGQTAGQVQAVDDDDDWNW</sequence>
<feature type="region of interest" description="Disordered" evidence="2">
    <location>
        <begin position="432"/>
        <end position="507"/>
    </location>
</feature>
<dbReference type="Proteomes" id="UP000250043">
    <property type="component" value="Unassembled WGS sequence"/>
</dbReference>
<feature type="region of interest" description="Disordered" evidence="2">
    <location>
        <begin position="1"/>
        <end position="117"/>
    </location>
</feature>
<dbReference type="AlphaFoldDB" id="A0A8E2DI99"/>
<feature type="compositionally biased region" description="Polar residues" evidence="2">
    <location>
        <begin position="204"/>
        <end position="224"/>
    </location>
</feature>
<feature type="compositionally biased region" description="Polar residues" evidence="2">
    <location>
        <begin position="73"/>
        <end position="93"/>
    </location>
</feature>
<keyword evidence="4" id="KW-1185">Reference proteome</keyword>
<organism evidence="3 4">
    <name type="scientific">Obba rivulosa</name>
    <dbReference type="NCBI Taxonomy" id="1052685"/>
    <lineage>
        <taxon>Eukaryota</taxon>
        <taxon>Fungi</taxon>
        <taxon>Dikarya</taxon>
        <taxon>Basidiomycota</taxon>
        <taxon>Agaricomycotina</taxon>
        <taxon>Agaricomycetes</taxon>
        <taxon>Polyporales</taxon>
        <taxon>Gelatoporiaceae</taxon>
        <taxon>Obba</taxon>
    </lineage>
</organism>
<feature type="compositionally biased region" description="Polar residues" evidence="2">
    <location>
        <begin position="476"/>
        <end position="495"/>
    </location>
</feature>
<dbReference type="OrthoDB" id="3204900at2759"/>
<evidence type="ECO:0008006" key="5">
    <source>
        <dbReference type="Google" id="ProtNLM"/>
    </source>
</evidence>
<feature type="compositionally biased region" description="Basic and acidic residues" evidence="2">
    <location>
        <begin position="344"/>
        <end position="353"/>
    </location>
</feature>
<evidence type="ECO:0000313" key="4">
    <source>
        <dbReference type="Proteomes" id="UP000250043"/>
    </source>
</evidence>
<feature type="region of interest" description="Disordered" evidence="2">
    <location>
        <begin position="311"/>
        <end position="374"/>
    </location>
</feature>
<proteinExistence type="predicted"/>
<reference evidence="3 4" key="1">
    <citation type="submission" date="2016-07" db="EMBL/GenBank/DDBJ databases">
        <title>Draft genome of the white-rot fungus Obba rivulosa 3A-2.</title>
        <authorList>
            <consortium name="DOE Joint Genome Institute"/>
            <person name="Miettinen O."/>
            <person name="Riley R."/>
            <person name="Acob R."/>
            <person name="Barry K."/>
            <person name="Cullen D."/>
            <person name="De Vries R."/>
            <person name="Hainaut M."/>
            <person name="Hatakka A."/>
            <person name="Henrissat B."/>
            <person name="Hilden K."/>
            <person name="Kuo R."/>
            <person name="Labutti K."/>
            <person name="Lipzen A."/>
            <person name="Makela M.R."/>
            <person name="Sandor L."/>
            <person name="Spatafora J.W."/>
            <person name="Grigoriev I.V."/>
            <person name="Hibbett D.S."/>
        </authorList>
    </citation>
    <scope>NUCLEOTIDE SEQUENCE [LARGE SCALE GENOMIC DNA]</scope>
    <source>
        <strain evidence="3 4">3A-2</strain>
    </source>
</reference>
<evidence type="ECO:0000256" key="2">
    <source>
        <dbReference type="SAM" id="MobiDB-lite"/>
    </source>
</evidence>
<accession>A0A8E2DI99</accession>
<evidence type="ECO:0000313" key="3">
    <source>
        <dbReference type="EMBL" id="OCH87776.1"/>
    </source>
</evidence>
<feature type="compositionally biased region" description="Low complexity" evidence="2">
    <location>
        <begin position="433"/>
        <end position="454"/>
    </location>
</feature>
<feature type="compositionally biased region" description="Low complexity" evidence="2">
    <location>
        <begin position="239"/>
        <end position="259"/>
    </location>
</feature>
<name>A0A8E2DI99_9APHY</name>
<feature type="region of interest" description="Disordered" evidence="2">
    <location>
        <begin position="203"/>
        <end position="296"/>
    </location>
</feature>
<evidence type="ECO:0000256" key="1">
    <source>
        <dbReference type="SAM" id="Coils"/>
    </source>
</evidence>
<keyword evidence="1" id="KW-0175">Coiled coil</keyword>
<dbReference type="EMBL" id="KV722473">
    <property type="protein sequence ID" value="OCH87776.1"/>
    <property type="molecule type" value="Genomic_DNA"/>
</dbReference>
<feature type="compositionally biased region" description="Low complexity" evidence="2">
    <location>
        <begin position="266"/>
        <end position="276"/>
    </location>
</feature>
<gene>
    <name evidence="3" type="ORF">OBBRIDRAFT_132814</name>
</gene>
<feature type="coiled-coil region" evidence="1">
    <location>
        <begin position="131"/>
        <end position="158"/>
    </location>
</feature>
<protein>
    <recommendedName>
        <fullName evidence="5">DUF4048 domain-containing protein</fullName>
    </recommendedName>
</protein>